<name>A0A818S8Z5_9BILA</name>
<proteinExistence type="predicted"/>
<organism evidence="1 3">
    <name type="scientific">Rotaria socialis</name>
    <dbReference type="NCBI Taxonomy" id="392032"/>
    <lineage>
        <taxon>Eukaryota</taxon>
        <taxon>Metazoa</taxon>
        <taxon>Spiralia</taxon>
        <taxon>Gnathifera</taxon>
        <taxon>Rotifera</taxon>
        <taxon>Eurotatoria</taxon>
        <taxon>Bdelloidea</taxon>
        <taxon>Philodinida</taxon>
        <taxon>Philodinidae</taxon>
        <taxon>Rotaria</taxon>
    </lineage>
</organism>
<evidence type="ECO:0000313" key="1">
    <source>
        <dbReference type="EMBL" id="CAF3660068.1"/>
    </source>
</evidence>
<sequence length="137" mass="15773">MTKLKEYCLKATKLGSINIGYAARIKIDQLHSIIYPIDTKLFNETERTRVQVLVLGAKAPRKGFVIQQYFETLIGDEKLEGKRRYAENMVNEKLAMNVLGSWILDAHAVQVFFDDPTHLYQDLLCDDASTYVKQLFK</sequence>
<protein>
    <submittedName>
        <fullName evidence="1">Uncharacterized protein</fullName>
    </submittedName>
</protein>
<dbReference type="AlphaFoldDB" id="A0A818S8Z5"/>
<dbReference type="Proteomes" id="UP000663862">
    <property type="component" value="Unassembled WGS sequence"/>
</dbReference>
<dbReference type="Proteomes" id="UP000663869">
    <property type="component" value="Unassembled WGS sequence"/>
</dbReference>
<evidence type="ECO:0000313" key="3">
    <source>
        <dbReference type="Proteomes" id="UP000663869"/>
    </source>
</evidence>
<evidence type="ECO:0000313" key="2">
    <source>
        <dbReference type="EMBL" id="CAF4249795.1"/>
    </source>
</evidence>
<dbReference type="EMBL" id="CAJOBQ010000085">
    <property type="protein sequence ID" value="CAF4249795.1"/>
    <property type="molecule type" value="Genomic_DNA"/>
</dbReference>
<gene>
    <name evidence="1" type="ORF">FME351_LOCUS25005</name>
    <name evidence="2" type="ORF">TSG867_LOCUS3007</name>
</gene>
<reference evidence="1" key="1">
    <citation type="submission" date="2021-02" db="EMBL/GenBank/DDBJ databases">
        <authorList>
            <person name="Nowell W R."/>
        </authorList>
    </citation>
    <scope>NUCLEOTIDE SEQUENCE</scope>
</reference>
<comment type="caution">
    <text evidence="1">The sequence shown here is derived from an EMBL/GenBank/DDBJ whole genome shotgun (WGS) entry which is preliminary data.</text>
</comment>
<accession>A0A818S8Z5</accession>
<dbReference type="EMBL" id="CAJNYU010003311">
    <property type="protein sequence ID" value="CAF3660068.1"/>
    <property type="molecule type" value="Genomic_DNA"/>
</dbReference>